<sequence length="169" mass="18672">MNMEFGLLAEDCWTSYRVSSTVCTLEFCGIGVYVALLLIEKLQSTFPLNYILIGFVVISFFVGAGFLHNNLVTLIISAGATLLISLIVILCSWKLKGLPTNGLTVLMTLAAVFAIAGSAMYIFRRNLYLKILSGASLCFAAILMMFVILNLSKLQYVNRKRVDLVNNRI</sequence>
<feature type="transmembrane region" description="Helical" evidence="1">
    <location>
        <begin position="72"/>
        <end position="91"/>
    </location>
</feature>
<reference evidence="2" key="1">
    <citation type="submission" date="2022-06" db="EMBL/GenBank/DDBJ databases">
        <authorList>
            <person name="Berger JAMES D."/>
            <person name="Berger JAMES D."/>
        </authorList>
    </citation>
    <scope>NUCLEOTIDE SEQUENCE [LARGE SCALE GENOMIC DNA]</scope>
</reference>
<reference evidence="3" key="2">
    <citation type="submission" date="2023-11" db="UniProtKB">
        <authorList>
            <consortium name="WormBaseParasite"/>
        </authorList>
    </citation>
    <scope>IDENTIFICATION</scope>
</reference>
<feature type="transmembrane region" description="Helical" evidence="1">
    <location>
        <begin position="129"/>
        <end position="151"/>
    </location>
</feature>
<dbReference type="WBParaSite" id="TREG1_122680.1">
    <property type="protein sequence ID" value="TREG1_122680.1"/>
    <property type="gene ID" value="TREG1_122680"/>
</dbReference>
<keyword evidence="1" id="KW-0812">Transmembrane</keyword>
<evidence type="ECO:0000313" key="2">
    <source>
        <dbReference type="Proteomes" id="UP000050795"/>
    </source>
</evidence>
<feature type="transmembrane region" description="Helical" evidence="1">
    <location>
        <begin position="16"/>
        <end position="39"/>
    </location>
</feature>
<feature type="transmembrane region" description="Helical" evidence="1">
    <location>
        <begin position="46"/>
        <end position="66"/>
    </location>
</feature>
<evidence type="ECO:0000256" key="1">
    <source>
        <dbReference type="SAM" id="Phobius"/>
    </source>
</evidence>
<organism evidence="2 3">
    <name type="scientific">Trichobilharzia regenti</name>
    <name type="common">Nasal bird schistosome</name>
    <dbReference type="NCBI Taxonomy" id="157069"/>
    <lineage>
        <taxon>Eukaryota</taxon>
        <taxon>Metazoa</taxon>
        <taxon>Spiralia</taxon>
        <taxon>Lophotrochozoa</taxon>
        <taxon>Platyhelminthes</taxon>
        <taxon>Trematoda</taxon>
        <taxon>Digenea</taxon>
        <taxon>Strigeidida</taxon>
        <taxon>Schistosomatoidea</taxon>
        <taxon>Schistosomatidae</taxon>
        <taxon>Trichobilharzia</taxon>
    </lineage>
</organism>
<feature type="transmembrane region" description="Helical" evidence="1">
    <location>
        <begin position="103"/>
        <end position="123"/>
    </location>
</feature>
<protein>
    <submittedName>
        <fullName evidence="3">Uncharacterized protein</fullName>
    </submittedName>
</protein>
<dbReference type="AlphaFoldDB" id="A0AA85IZL6"/>
<dbReference type="Proteomes" id="UP000050795">
    <property type="component" value="Unassembled WGS sequence"/>
</dbReference>
<keyword evidence="1" id="KW-1133">Transmembrane helix</keyword>
<name>A0AA85IZL6_TRIRE</name>
<proteinExistence type="predicted"/>
<accession>A0AA85IZL6</accession>
<keyword evidence="1" id="KW-0472">Membrane</keyword>
<keyword evidence="2" id="KW-1185">Reference proteome</keyword>
<evidence type="ECO:0000313" key="3">
    <source>
        <dbReference type="WBParaSite" id="TREG1_122680.1"/>
    </source>
</evidence>